<accession>A0A1I1DH74</accession>
<dbReference type="RefSeq" id="WP_092318355.1">
    <property type="nucleotide sequence ID" value="NZ_FOKY01000002.1"/>
</dbReference>
<evidence type="ECO:0000313" key="3">
    <source>
        <dbReference type="Proteomes" id="UP000240042"/>
    </source>
</evidence>
<gene>
    <name evidence="2" type="ORF">SAMN02745150_00539</name>
</gene>
<evidence type="ECO:0008006" key="4">
    <source>
        <dbReference type="Google" id="ProtNLM"/>
    </source>
</evidence>
<dbReference type="AlphaFoldDB" id="A0A1I1DH74"/>
<protein>
    <recommendedName>
        <fullName evidence="4">Tetratricopeptide repeat-containing protein</fullName>
    </recommendedName>
</protein>
<name>A0A1I1DH74_BREAD</name>
<sequence>MNFTVIVSFIKNNIFLFVLLFFIIILFIKNRGLSKKIMHLEQHLFSFERNVDQKNNILENVTSRLTLGMPVNLNPEERERKLLKTVQDLMNDFSIKFNRSIQNYLSSERDIWNNKFSVLLYTLGKTEKDLAESRDILFQDTWTSIAELNQKSQLLFQDMKEDGIFYRTQSLWLLGNLCLHQNQYIDAFRHYTAAMKLYNDAKPSLPLTVSLMWKIAFDFCNCSLSLDKKSQKDILSKFYLTPHGILSLYQMLDDKDSHTELLQRIRIWHNNILAIN</sequence>
<keyword evidence="3" id="KW-1185">Reference proteome</keyword>
<keyword evidence="1" id="KW-0812">Transmembrane</keyword>
<keyword evidence="1" id="KW-0472">Membrane</keyword>
<proteinExistence type="predicted"/>
<reference evidence="3" key="1">
    <citation type="submission" date="2016-10" db="EMBL/GenBank/DDBJ databases">
        <authorList>
            <person name="Varghese N."/>
            <person name="Submissions S."/>
        </authorList>
    </citation>
    <scope>NUCLEOTIDE SEQUENCE [LARGE SCALE GENOMIC DNA]</scope>
    <source>
        <strain evidence="3">ATCC 43811</strain>
    </source>
</reference>
<dbReference type="EMBL" id="FOKY01000002">
    <property type="protein sequence ID" value="SFB74319.1"/>
    <property type="molecule type" value="Genomic_DNA"/>
</dbReference>
<feature type="transmembrane region" description="Helical" evidence="1">
    <location>
        <begin position="6"/>
        <end position="28"/>
    </location>
</feature>
<evidence type="ECO:0000313" key="2">
    <source>
        <dbReference type="EMBL" id="SFB74319.1"/>
    </source>
</evidence>
<organism evidence="2 3">
    <name type="scientific">Brevinema andersonii</name>
    <dbReference type="NCBI Taxonomy" id="34097"/>
    <lineage>
        <taxon>Bacteria</taxon>
        <taxon>Pseudomonadati</taxon>
        <taxon>Spirochaetota</taxon>
        <taxon>Spirochaetia</taxon>
        <taxon>Brevinematales</taxon>
        <taxon>Brevinemataceae</taxon>
        <taxon>Brevinema</taxon>
    </lineage>
</organism>
<evidence type="ECO:0000256" key="1">
    <source>
        <dbReference type="SAM" id="Phobius"/>
    </source>
</evidence>
<keyword evidence="1" id="KW-1133">Transmembrane helix</keyword>
<dbReference type="Proteomes" id="UP000240042">
    <property type="component" value="Unassembled WGS sequence"/>
</dbReference>